<comment type="subcellular location">
    <subcellularLocation>
        <location evidence="1">Cell projection</location>
        <location evidence="1">Neuron projection</location>
    </subcellularLocation>
    <subcellularLocation>
        <location evidence="16">Postsynaptic cell membrane</location>
        <topology evidence="16">Multi-pass membrane protein</topology>
    </subcellularLocation>
</comment>
<dbReference type="HOGENOM" id="CLU_018068_0_0_1"/>
<evidence type="ECO:0000313" key="21">
    <source>
        <dbReference type="EnsemblMetazoa" id="tetur19g00120.1"/>
    </source>
</evidence>
<organism evidence="21 22">
    <name type="scientific">Tetranychus urticae</name>
    <name type="common">Two-spotted spider mite</name>
    <dbReference type="NCBI Taxonomy" id="32264"/>
    <lineage>
        <taxon>Eukaryota</taxon>
        <taxon>Metazoa</taxon>
        <taxon>Ecdysozoa</taxon>
        <taxon>Arthropoda</taxon>
        <taxon>Chelicerata</taxon>
        <taxon>Arachnida</taxon>
        <taxon>Acari</taxon>
        <taxon>Acariformes</taxon>
        <taxon>Trombidiformes</taxon>
        <taxon>Prostigmata</taxon>
        <taxon>Eleutherengona</taxon>
        <taxon>Raphignathae</taxon>
        <taxon>Tetranychoidea</taxon>
        <taxon>Tetranychidae</taxon>
        <taxon>Tetranychus</taxon>
    </lineage>
</organism>
<comment type="similarity">
    <text evidence="2">Belongs to the G-protein coupled receptor 3 family.</text>
</comment>
<dbReference type="InterPro" id="IPR017978">
    <property type="entry name" value="GPCR_3_C"/>
</dbReference>
<keyword evidence="15" id="KW-0966">Cell projection</keyword>
<feature type="region of interest" description="Disordered" evidence="18">
    <location>
        <begin position="303"/>
        <end position="324"/>
    </location>
</feature>
<evidence type="ECO:0000256" key="13">
    <source>
        <dbReference type="ARBA" id="ARBA00023224"/>
    </source>
</evidence>
<keyword evidence="3" id="KW-1003">Cell membrane</keyword>
<keyword evidence="14" id="KW-0628">Postsynaptic cell membrane</keyword>
<dbReference type="GO" id="GO:0004930">
    <property type="term" value="F:G protein-coupled receptor activity"/>
    <property type="evidence" value="ECO:0007669"/>
    <property type="project" value="UniProtKB-KW"/>
</dbReference>
<evidence type="ECO:0000256" key="12">
    <source>
        <dbReference type="ARBA" id="ARBA00023180"/>
    </source>
</evidence>
<evidence type="ECO:0000256" key="18">
    <source>
        <dbReference type="SAM" id="MobiDB-lite"/>
    </source>
</evidence>
<sequence length="923" mass="106081">MFLGSPKHQKKMTYIGKMDQVLIKMSRIKSLLMKPPAIFTENSNHQRHHHHRPARRSTFSYWLLLLITKYLVTFAFASTSFSWSMEEDRRFYIPNNYHPYRNIRSHGPSPSNYQTQFVSVKDDEEEDSVDARMRSKEAQKTNFINPNSMRTRGPPKQPMTPEDMIQYIDRVTRGEFCLQSPNHGSDELIRRSNSPSLSISTLMSQDDRHHQQASSPSSSGTLATPHHHHPFYASSPSRDIPPQSLRLKYNQTAARVDLLNAILIDYKPNEDGYRFLKKSFHEMINLDKDIIHARIIWLSESNTTATNNNNPRSNNNSEGRLNGQFQESNFRPLNTENTINYIKPVYYYTAKRKRTFFTLNINRTISPYEPWFDFEFKSANQERLFDHLLVQQYIPRSQLSSFLSLDSPTSVQQNPTPTANNNMNQTGALCPKFTSWTNAYYSCDYQIWLFSYTSLIIFESIDSCILRGIISVDIDIGKIDINQCDHASIETTIPLLGTHKCHRPSSKCTFQSGHGWSKGGYECRCRDGYYPTSASFTKDQKITVMVCQGLVATVSIICIFLTGLLACYIYKYRKLKVFKVASPIFLCITLLGCAFMYFEMAAIFPVLTTFACIVTKCTRHMGFCITYSALLLKTWRVSLTYRVKSAHKLKLTDKQLLQWLFPILMIMAIYLGTWTISAPPQPIYITDWHGLKFKICDYNWWDHSLVIMEFCFLLWGIKVCYNVRNAESFFNEAKYITWAIYNIAIVNILMIAIHLLILPKAGPDGKYFFGFVRTQLSTTTTVMLIFGPKFYRVIKGQGDSWDNRVRARGINASFSLNGVGLVHEETTDLYQENEELKEEIHKLATQIELMKLMQMEINNRHLKPKHTSSGHHILPTVTITANPASAGSVTQSPIVKAVYSRFDTNDAPSPRISPAAELASERV</sequence>
<feature type="transmembrane region" description="Helical" evidence="19">
    <location>
        <begin position="656"/>
        <end position="678"/>
    </location>
</feature>
<dbReference type="InterPro" id="IPR054714">
    <property type="entry name" value="GPR158_179_extracellular"/>
</dbReference>
<evidence type="ECO:0000256" key="5">
    <source>
        <dbReference type="ARBA" id="ARBA00022729"/>
    </source>
</evidence>
<dbReference type="PANTHER" id="PTHR32546:SF16">
    <property type="entry name" value="G-PROTEIN COUPLED RECEPTOR CG31760-RELATED"/>
    <property type="match status" value="1"/>
</dbReference>
<dbReference type="InterPro" id="IPR043458">
    <property type="entry name" value="GPR158/179"/>
</dbReference>
<keyword evidence="12" id="KW-0325">Glycoprotein</keyword>
<keyword evidence="9 19" id="KW-0472">Membrane</keyword>
<reference evidence="22" key="1">
    <citation type="submission" date="2011-08" db="EMBL/GenBank/DDBJ databases">
        <authorList>
            <person name="Rombauts S."/>
        </authorList>
    </citation>
    <scope>NUCLEOTIDE SEQUENCE</scope>
    <source>
        <strain evidence="22">London</strain>
    </source>
</reference>
<feature type="transmembrane region" description="Helical" evidence="19">
    <location>
        <begin position="738"/>
        <end position="761"/>
    </location>
</feature>
<keyword evidence="7" id="KW-0770">Synapse</keyword>
<keyword evidence="5" id="KW-0732">Signal</keyword>
<evidence type="ECO:0000256" key="1">
    <source>
        <dbReference type="ARBA" id="ARBA00004487"/>
    </source>
</evidence>
<dbReference type="EnsemblMetazoa" id="tetur19g00120.1">
    <property type="protein sequence ID" value="tetur19g00120.1"/>
    <property type="gene ID" value="tetur19g00120"/>
</dbReference>
<dbReference type="Pfam" id="PF00003">
    <property type="entry name" value="7tm_3"/>
    <property type="match status" value="1"/>
</dbReference>
<evidence type="ECO:0000256" key="9">
    <source>
        <dbReference type="ARBA" id="ARBA00023136"/>
    </source>
</evidence>
<feature type="coiled-coil region" evidence="17">
    <location>
        <begin position="826"/>
        <end position="853"/>
    </location>
</feature>
<evidence type="ECO:0000256" key="14">
    <source>
        <dbReference type="ARBA" id="ARBA00023257"/>
    </source>
</evidence>
<evidence type="ECO:0000259" key="20">
    <source>
        <dbReference type="PROSITE" id="PS50259"/>
    </source>
</evidence>
<evidence type="ECO:0000256" key="15">
    <source>
        <dbReference type="ARBA" id="ARBA00023273"/>
    </source>
</evidence>
<evidence type="ECO:0000256" key="11">
    <source>
        <dbReference type="ARBA" id="ARBA00023170"/>
    </source>
</evidence>
<proteinExistence type="inferred from homology"/>
<feature type="transmembrane region" description="Helical" evidence="19">
    <location>
        <begin position="550"/>
        <end position="570"/>
    </location>
</feature>
<keyword evidence="22" id="KW-1185">Reference proteome</keyword>
<feature type="compositionally biased region" description="Polar residues" evidence="18">
    <location>
        <begin position="212"/>
        <end position="222"/>
    </location>
</feature>
<reference evidence="21" key="2">
    <citation type="submission" date="2015-06" db="UniProtKB">
        <authorList>
            <consortium name="EnsemblMetazoa"/>
        </authorList>
    </citation>
    <scope>IDENTIFICATION</scope>
</reference>
<evidence type="ECO:0000256" key="2">
    <source>
        <dbReference type="ARBA" id="ARBA00007242"/>
    </source>
</evidence>
<dbReference type="CDD" id="cd15293">
    <property type="entry name" value="7tmC_GPR158-like"/>
    <property type="match status" value="1"/>
</dbReference>
<evidence type="ECO:0000256" key="8">
    <source>
        <dbReference type="ARBA" id="ARBA00023040"/>
    </source>
</evidence>
<feature type="transmembrane region" description="Helical" evidence="19">
    <location>
        <begin position="698"/>
        <end position="717"/>
    </location>
</feature>
<dbReference type="EMBL" id="CAEY01000414">
    <property type="status" value="NOT_ANNOTATED_CDS"/>
    <property type="molecule type" value="Genomic_DNA"/>
</dbReference>
<feature type="compositionally biased region" description="Low complexity" evidence="18">
    <location>
        <begin position="303"/>
        <end position="317"/>
    </location>
</feature>
<keyword evidence="8" id="KW-0297">G-protein coupled receptor</keyword>
<dbReference type="PANTHER" id="PTHR32546">
    <property type="entry name" value="G-PROTEIN COUPLED RECEPTOR 158-RELATED"/>
    <property type="match status" value="1"/>
</dbReference>
<evidence type="ECO:0000256" key="10">
    <source>
        <dbReference type="ARBA" id="ARBA00023157"/>
    </source>
</evidence>
<keyword evidence="11" id="KW-0675">Receptor</keyword>
<protein>
    <recommendedName>
        <fullName evidence="20">G-protein coupled receptors family 3 profile domain-containing protein</fullName>
    </recommendedName>
</protein>
<feature type="transmembrane region" description="Helical" evidence="19">
    <location>
        <begin position="61"/>
        <end position="83"/>
    </location>
</feature>
<keyword evidence="4 19" id="KW-0812">Transmembrane</keyword>
<dbReference type="Proteomes" id="UP000015104">
    <property type="component" value="Unassembled WGS sequence"/>
</dbReference>
<feature type="transmembrane region" description="Helical" evidence="19">
    <location>
        <begin position="577"/>
        <end position="598"/>
    </location>
</feature>
<feature type="region of interest" description="Disordered" evidence="18">
    <location>
        <begin position="903"/>
        <end position="923"/>
    </location>
</feature>
<keyword evidence="13" id="KW-0807">Transducer</keyword>
<evidence type="ECO:0000256" key="6">
    <source>
        <dbReference type="ARBA" id="ARBA00022989"/>
    </source>
</evidence>
<evidence type="ECO:0000256" key="19">
    <source>
        <dbReference type="SAM" id="Phobius"/>
    </source>
</evidence>
<evidence type="ECO:0000256" key="3">
    <source>
        <dbReference type="ARBA" id="ARBA00022475"/>
    </source>
</evidence>
<dbReference type="PROSITE" id="PS50259">
    <property type="entry name" value="G_PROTEIN_RECEP_F3_4"/>
    <property type="match status" value="1"/>
</dbReference>
<evidence type="ECO:0000256" key="7">
    <source>
        <dbReference type="ARBA" id="ARBA00023018"/>
    </source>
</evidence>
<evidence type="ECO:0000313" key="22">
    <source>
        <dbReference type="Proteomes" id="UP000015104"/>
    </source>
</evidence>
<feature type="transmembrane region" description="Helical" evidence="19">
    <location>
        <begin position="767"/>
        <end position="786"/>
    </location>
</feature>
<keyword evidence="10" id="KW-1015">Disulfide bond</keyword>
<dbReference type="GO" id="GO:0043005">
    <property type="term" value="C:neuron projection"/>
    <property type="evidence" value="ECO:0007669"/>
    <property type="project" value="UniProtKB-SubCell"/>
</dbReference>
<dbReference type="Pfam" id="PF22572">
    <property type="entry name" value="GPR158_179_EC"/>
    <property type="match status" value="1"/>
</dbReference>
<evidence type="ECO:0000256" key="17">
    <source>
        <dbReference type="SAM" id="Coils"/>
    </source>
</evidence>
<feature type="transmembrane region" description="Helical" evidence="19">
    <location>
        <begin position="618"/>
        <end position="635"/>
    </location>
</feature>
<dbReference type="GO" id="GO:0045211">
    <property type="term" value="C:postsynaptic membrane"/>
    <property type="evidence" value="ECO:0007669"/>
    <property type="project" value="UniProtKB-SubCell"/>
</dbReference>
<dbReference type="EMBL" id="CAEY01000415">
    <property type="status" value="NOT_ANNOTATED_CDS"/>
    <property type="molecule type" value="Genomic_DNA"/>
</dbReference>
<keyword evidence="17" id="KW-0175">Coiled coil</keyword>
<dbReference type="AlphaFoldDB" id="T1KRN3"/>
<feature type="region of interest" description="Disordered" evidence="18">
    <location>
        <begin position="199"/>
        <end position="243"/>
    </location>
</feature>
<name>T1KRN3_TETUR</name>
<evidence type="ECO:0000256" key="16">
    <source>
        <dbReference type="ARBA" id="ARBA00034104"/>
    </source>
</evidence>
<keyword evidence="6 19" id="KW-1133">Transmembrane helix</keyword>
<evidence type="ECO:0000256" key="4">
    <source>
        <dbReference type="ARBA" id="ARBA00022692"/>
    </source>
</evidence>
<accession>T1KRN3</accession>
<feature type="domain" description="G-protein coupled receptors family 3 profile" evidence="20">
    <location>
        <begin position="550"/>
        <end position="794"/>
    </location>
</feature>